<dbReference type="PROSITE" id="PS51340">
    <property type="entry name" value="MOSC"/>
    <property type="match status" value="1"/>
</dbReference>
<gene>
    <name evidence="2" type="ORF">NLI96_g5731</name>
</gene>
<keyword evidence="3" id="KW-1185">Reference proteome</keyword>
<evidence type="ECO:0000259" key="1">
    <source>
        <dbReference type="PROSITE" id="PS51340"/>
    </source>
</evidence>
<dbReference type="GO" id="GO:0030170">
    <property type="term" value="F:pyridoxal phosphate binding"/>
    <property type="evidence" value="ECO:0007669"/>
    <property type="project" value="InterPro"/>
</dbReference>
<sequence length="191" mass="20866">MKGPVPRPCPPTTDFPKLEANSVFQDVYPLLVASEESLQEVAKAVREAAEVGEGEPGRIGGINSERWKDGELEIERFRPNIVIKGTGVAFSEEAMRDIIISPKFVDDSEDNSEFTVITLVSKCTRCLLPNVDIKTGIRDAAVPYKVLTKLHKDIGHTNKPLFGCNGVPSRNGVVRVGDYVSVKAWVGSEKA</sequence>
<organism evidence="2 3">
    <name type="scientific">Meripilus lineatus</name>
    <dbReference type="NCBI Taxonomy" id="2056292"/>
    <lineage>
        <taxon>Eukaryota</taxon>
        <taxon>Fungi</taxon>
        <taxon>Dikarya</taxon>
        <taxon>Basidiomycota</taxon>
        <taxon>Agaricomycotina</taxon>
        <taxon>Agaricomycetes</taxon>
        <taxon>Polyporales</taxon>
        <taxon>Meripilaceae</taxon>
        <taxon>Meripilus</taxon>
    </lineage>
</organism>
<dbReference type="Pfam" id="PF03473">
    <property type="entry name" value="MOSC"/>
    <property type="match status" value="1"/>
</dbReference>
<evidence type="ECO:0000313" key="2">
    <source>
        <dbReference type="EMBL" id="KAJ3484313.1"/>
    </source>
</evidence>
<proteinExistence type="predicted"/>
<evidence type="ECO:0000313" key="3">
    <source>
        <dbReference type="Proteomes" id="UP001212997"/>
    </source>
</evidence>
<dbReference type="Proteomes" id="UP001212997">
    <property type="component" value="Unassembled WGS sequence"/>
</dbReference>
<feature type="domain" description="MOSC" evidence="1">
    <location>
        <begin position="3"/>
        <end position="183"/>
    </location>
</feature>
<comment type="caution">
    <text evidence="2">The sequence shown here is derived from an EMBL/GenBank/DDBJ whole genome shotgun (WGS) entry which is preliminary data.</text>
</comment>
<protein>
    <recommendedName>
        <fullName evidence="1">MOSC domain-containing protein</fullName>
    </recommendedName>
</protein>
<dbReference type="AlphaFoldDB" id="A0AAD5V2J1"/>
<dbReference type="EMBL" id="JANAWD010000194">
    <property type="protein sequence ID" value="KAJ3484313.1"/>
    <property type="molecule type" value="Genomic_DNA"/>
</dbReference>
<reference evidence="2" key="1">
    <citation type="submission" date="2022-07" db="EMBL/GenBank/DDBJ databases">
        <title>Genome Sequence of Physisporinus lineatus.</title>
        <authorList>
            <person name="Buettner E."/>
        </authorList>
    </citation>
    <scope>NUCLEOTIDE SEQUENCE</scope>
    <source>
        <strain evidence="2">VT162</strain>
    </source>
</reference>
<dbReference type="GO" id="GO:0030151">
    <property type="term" value="F:molybdenum ion binding"/>
    <property type="evidence" value="ECO:0007669"/>
    <property type="project" value="InterPro"/>
</dbReference>
<accession>A0AAD5V2J1</accession>
<dbReference type="GO" id="GO:0003824">
    <property type="term" value="F:catalytic activity"/>
    <property type="evidence" value="ECO:0007669"/>
    <property type="project" value="InterPro"/>
</dbReference>
<name>A0AAD5V2J1_9APHY</name>
<dbReference type="SUPFAM" id="SSF50800">
    <property type="entry name" value="PK beta-barrel domain-like"/>
    <property type="match status" value="1"/>
</dbReference>
<dbReference type="InterPro" id="IPR011037">
    <property type="entry name" value="Pyrv_Knase-like_insert_dom_sf"/>
</dbReference>
<dbReference type="InterPro" id="IPR005302">
    <property type="entry name" value="MoCF_Sase_C"/>
</dbReference>